<evidence type="ECO:0000256" key="5">
    <source>
        <dbReference type="ARBA" id="ARBA00022679"/>
    </source>
</evidence>
<evidence type="ECO:0000313" key="12">
    <source>
        <dbReference type="EMBL" id="PKI81197.1"/>
    </source>
</evidence>
<dbReference type="EMBL" id="NXIF01000021">
    <property type="protein sequence ID" value="PKI81197.1"/>
    <property type="molecule type" value="Genomic_DNA"/>
</dbReference>
<dbReference type="CDD" id="cd06225">
    <property type="entry name" value="HAMP"/>
    <property type="match status" value="1"/>
</dbReference>
<accession>A0A2N1J3Q4</accession>
<keyword evidence="10" id="KW-0812">Transmembrane</keyword>
<evidence type="ECO:0000256" key="3">
    <source>
        <dbReference type="ARBA" id="ARBA00012438"/>
    </source>
</evidence>
<feature type="domain" description="HAMP" evidence="11">
    <location>
        <begin position="346"/>
        <end position="398"/>
    </location>
</feature>
<dbReference type="Pfam" id="PF00672">
    <property type="entry name" value="HAMP"/>
    <property type="match status" value="1"/>
</dbReference>
<keyword evidence="9" id="KW-0175">Coiled coil</keyword>
<dbReference type="PROSITE" id="PS50885">
    <property type="entry name" value="HAMP"/>
    <property type="match status" value="1"/>
</dbReference>
<dbReference type="Pfam" id="PF07568">
    <property type="entry name" value="HisKA_2"/>
    <property type="match status" value="1"/>
</dbReference>
<evidence type="ECO:0000256" key="8">
    <source>
        <dbReference type="ARBA" id="ARBA00022840"/>
    </source>
</evidence>
<dbReference type="EC" id="2.7.13.3" evidence="3"/>
<protein>
    <recommendedName>
        <fullName evidence="3">histidine kinase</fullName>
        <ecNumber evidence="3">2.7.13.3</ecNumber>
    </recommendedName>
</protein>
<dbReference type="SMART" id="SM00304">
    <property type="entry name" value="HAMP"/>
    <property type="match status" value="1"/>
</dbReference>
<dbReference type="SUPFAM" id="SSF158472">
    <property type="entry name" value="HAMP domain-like"/>
    <property type="match status" value="1"/>
</dbReference>
<dbReference type="Gene3D" id="6.10.340.10">
    <property type="match status" value="1"/>
</dbReference>
<evidence type="ECO:0000256" key="1">
    <source>
        <dbReference type="ARBA" id="ARBA00000085"/>
    </source>
</evidence>
<keyword evidence="10" id="KW-0472">Membrane</keyword>
<dbReference type="GO" id="GO:0004673">
    <property type="term" value="F:protein histidine kinase activity"/>
    <property type="evidence" value="ECO:0007669"/>
    <property type="project" value="UniProtKB-EC"/>
</dbReference>
<name>A0A2N1J3Q4_9BACT</name>
<evidence type="ECO:0000313" key="13">
    <source>
        <dbReference type="Proteomes" id="UP000233248"/>
    </source>
</evidence>
<keyword evidence="7" id="KW-0418">Kinase</keyword>
<dbReference type="InterPro" id="IPR011495">
    <property type="entry name" value="Sig_transdc_His_kin_sub2_dim/P"/>
</dbReference>
<keyword evidence="8" id="KW-0067">ATP-binding</keyword>
<dbReference type="PANTHER" id="PTHR41523:SF8">
    <property type="entry name" value="ETHYLENE RESPONSE SENSOR PROTEIN"/>
    <property type="match status" value="1"/>
</dbReference>
<dbReference type="GO" id="GO:0007165">
    <property type="term" value="P:signal transduction"/>
    <property type="evidence" value="ECO:0007669"/>
    <property type="project" value="InterPro"/>
</dbReference>
<dbReference type="InterPro" id="IPR036890">
    <property type="entry name" value="HATPase_C_sf"/>
</dbReference>
<keyword evidence="4" id="KW-0597">Phosphoprotein</keyword>
<comment type="catalytic activity">
    <reaction evidence="1">
        <text>ATP + protein L-histidine = ADP + protein N-phospho-L-histidine.</text>
        <dbReference type="EC" id="2.7.13.3"/>
    </reaction>
</comment>
<feature type="coiled-coil region" evidence="9">
    <location>
        <begin position="390"/>
        <end position="424"/>
    </location>
</feature>
<dbReference type="Gene3D" id="3.30.450.20">
    <property type="entry name" value="PAS domain"/>
    <property type="match status" value="1"/>
</dbReference>
<dbReference type="AlphaFoldDB" id="A0A2N1J3Q4"/>
<dbReference type="Gene3D" id="3.30.565.10">
    <property type="entry name" value="Histidine kinase-like ATPase, C-terminal domain"/>
    <property type="match status" value="1"/>
</dbReference>
<sequence length="615" mass="71570">MTSFNTFSKLSFSSKLFLSLIVLALVLLSILFLLIIPKMEKEQYEHEIKQVEQTIALNTQQLHLAVKYIRNDGKKNYELVRLRIESKLEKLSRKLKKLSSFEQEIALKEYSKKLSCQIALIDNSNKLSKHLNNKLNNDGYIQYKNSNHKVNSWKNYIKKHEKNFCPSITSHIVYSMEFDKNSNLLLSCNSDLFYDHENNEEKKIKKYVQKSFSYTNHLHKGNTFLMWLNVKDATNNPLYNKNDKPKNNKYCISKLSDVKSINTGTLSAKDILSASNGKPITHILNGKKALTWVRSINNDPVRRLVFLTTVYEEDLYKAIDKAFWKLFPAAIMSFIFAILIGYLLFRKFSKSLDTLVNTSKQVQSGNLKFRSNIKGEDAIGQLGQTFDLMLDSMESNIKLLDLKVEERTQELKNSLDEKNTLLKEIHHRVKNNLAFTISLIKLQKRKVSDKNTKEVLTDIQERVYIMELVHRKLYESKDLNKIPFKKYIHELIWDIKNAYHIEYLDIKLNIDDIFLDIEHALPCGLIINECLTNSLKYAFEEKSSHNFFEITFKKQDLQYVLEIADNGKGLPKDFDIYKSKSLGLRLIVSISQKQLLGNISYKNSGGLKYIISFEI</sequence>
<organism evidence="12 13">
    <name type="scientific">Malaciobacter halophilus</name>
    <dbReference type="NCBI Taxonomy" id="197482"/>
    <lineage>
        <taxon>Bacteria</taxon>
        <taxon>Pseudomonadati</taxon>
        <taxon>Campylobacterota</taxon>
        <taxon>Epsilonproteobacteria</taxon>
        <taxon>Campylobacterales</taxon>
        <taxon>Arcobacteraceae</taxon>
        <taxon>Malaciobacter</taxon>
    </lineage>
</organism>
<evidence type="ECO:0000256" key="7">
    <source>
        <dbReference type="ARBA" id="ARBA00022777"/>
    </source>
</evidence>
<evidence type="ECO:0000256" key="4">
    <source>
        <dbReference type="ARBA" id="ARBA00022553"/>
    </source>
</evidence>
<dbReference type="GO" id="GO:0016020">
    <property type="term" value="C:membrane"/>
    <property type="evidence" value="ECO:0007669"/>
    <property type="project" value="UniProtKB-SubCell"/>
</dbReference>
<keyword evidence="13" id="KW-1185">Reference proteome</keyword>
<comment type="subcellular location">
    <subcellularLocation>
        <location evidence="2">Membrane</location>
    </subcellularLocation>
</comment>
<dbReference type="PANTHER" id="PTHR41523">
    <property type="entry name" value="TWO-COMPONENT SYSTEM SENSOR PROTEIN"/>
    <property type="match status" value="1"/>
</dbReference>
<dbReference type="GO" id="GO:0005524">
    <property type="term" value="F:ATP binding"/>
    <property type="evidence" value="ECO:0007669"/>
    <property type="project" value="UniProtKB-KW"/>
</dbReference>
<dbReference type="KEGG" id="ahs:AHALO_0385"/>
<feature type="transmembrane region" description="Helical" evidence="10">
    <location>
        <begin position="326"/>
        <end position="345"/>
    </location>
</feature>
<reference evidence="12 13" key="1">
    <citation type="submission" date="2017-09" db="EMBL/GenBank/DDBJ databases">
        <title>Genomics of the genus Arcobacter.</title>
        <authorList>
            <person name="Perez-Cataluna A."/>
            <person name="Figueras M.J."/>
            <person name="Salas-Masso N."/>
        </authorList>
    </citation>
    <scope>NUCLEOTIDE SEQUENCE [LARGE SCALE GENOMIC DNA]</scope>
    <source>
        <strain evidence="12 13">DSM 18005</strain>
    </source>
</reference>
<evidence type="ECO:0000256" key="9">
    <source>
        <dbReference type="SAM" id="Coils"/>
    </source>
</evidence>
<keyword evidence="5" id="KW-0808">Transferase</keyword>
<gene>
    <name evidence="12" type="ORF">CP960_05475</name>
</gene>
<comment type="caution">
    <text evidence="12">The sequence shown here is derived from an EMBL/GenBank/DDBJ whole genome shotgun (WGS) entry which is preliminary data.</text>
</comment>
<feature type="transmembrane region" description="Helical" evidence="10">
    <location>
        <begin position="16"/>
        <end position="36"/>
    </location>
</feature>
<evidence type="ECO:0000256" key="2">
    <source>
        <dbReference type="ARBA" id="ARBA00004370"/>
    </source>
</evidence>
<dbReference type="OrthoDB" id="5342753at2"/>
<evidence type="ECO:0000259" key="11">
    <source>
        <dbReference type="PROSITE" id="PS50885"/>
    </source>
</evidence>
<proteinExistence type="predicted"/>
<dbReference type="Proteomes" id="UP000233248">
    <property type="component" value="Unassembled WGS sequence"/>
</dbReference>
<dbReference type="SUPFAM" id="SSF55874">
    <property type="entry name" value="ATPase domain of HSP90 chaperone/DNA topoisomerase II/histidine kinase"/>
    <property type="match status" value="1"/>
</dbReference>
<keyword evidence="10" id="KW-1133">Transmembrane helix</keyword>
<evidence type="ECO:0000256" key="10">
    <source>
        <dbReference type="SAM" id="Phobius"/>
    </source>
</evidence>
<feature type="coiled-coil region" evidence="9">
    <location>
        <begin position="41"/>
        <end position="104"/>
    </location>
</feature>
<dbReference type="InterPro" id="IPR003660">
    <property type="entry name" value="HAMP_dom"/>
</dbReference>
<keyword evidence="6" id="KW-0547">Nucleotide-binding</keyword>
<evidence type="ECO:0000256" key="6">
    <source>
        <dbReference type="ARBA" id="ARBA00022741"/>
    </source>
</evidence>
<dbReference type="RefSeq" id="WP_101184411.1">
    <property type="nucleotide sequence ID" value="NZ_CP031218.1"/>
</dbReference>